<dbReference type="GO" id="GO:0000139">
    <property type="term" value="C:Golgi membrane"/>
    <property type="evidence" value="ECO:0007669"/>
    <property type="project" value="UniProtKB-SubCell"/>
</dbReference>
<evidence type="ECO:0000313" key="8">
    <source>
        <dbReference type="EMBL" id="EAY21301.1"/>
    </source>
</evidence>
<dbReference type="PANTHER" id="PTHR15071:SF0">
    <property type="entry name" value="MANNOSE 6-PHOSPHATE RECEPTOR-LIKE PROTEIN 1"/>
    <property type="match status" value="1"/>
</dbReference>
<evidence type="ECO:0000256" key="3">
    <source>
        <dbReference type="ARBA" id="ARBA00022729"/>
    </source>
</evidence>
<name>A2DE83_TRIV3</name>
<dbReference type="EMBL" id="DS113191">
    <property type="protein sequence ID" value="EAY21301.1"/>
    <property type="molecule type" value="Genomic_DNA"/>
</dbReference>
<dbReference type="VEuPathDB" id="TrichDB:TVAGG3_0175970"/>
<dbReference type="InParanoid" id="A2DE83"/>
<evidence type="ECO:0000256" key="5">
    <source>
        <dbReference type="ARBA" id="ARBA00023136"/>
    </source>
</evidence>
<dbReference type="KEGG" id="tva:5466849"/>
<dbReference type="VEuPathDB" id="TrichDB:TVAG_166760"/>
<proteinExistence type="predicted"/>
<evidence type="ECO:0000313" key="9">
    <source>
        <dbReference type="Proteomes" id="UP000001542"/>
    </source>
</evidence>
<keyword evidence="4 7" id="KW-1133">Transmembrane helix</keyword>
<dbReference type="InterPro" id="IPR018939">
    <property type="entry name" value="Autophagy-rel_prot_27"/>
</dbReference>
<keyword evidence="3" id="KW-0732">Signal</keyword>
<feature type="compositionally biased region" description="Pro residues" evidence="6">
    <location>
        <begin position="690"/>
        <end position="705"/>
    </location>
</feature>
<reference evidence="8" key="1">
    <citation type="submission" date="2006-10" db="EMBL/GenBank/DDBJ databases">
        <authorList>
            <person name="Amadeo P."/>
            <person name="Zhao Q."/>
            <person name="Wortman J."/>
            <person name="Fraser-Liggett C."/>
            <person name="Carlton J."/>
        </authorList>
    </citation>
    <scope>NUCLEOTIDE SEQUENCE</scope>
    <source>
        <strain evidence="8">G3</strain>
    </source>
</reference>
<feature type="region of interest" description="Disordered" evidence="6">
    <location>
        <begin position="501"/>
        <end position="538"/>
    </location>
</feature>
<keyword evidence="9" id="KW-1185">Reference proteome</keyword>
<keyword evidence="2 7" id="KW-0812">Transmembrane</keyword>
<evidence type="ECO:0000256" key="6">
    <source>
        <dbReference type="SAM" id="MobiDB-lite"/>
    </source>
</evidence>
<evidence type="ECO:0000256" key="4">
    <source>
        <dbReference type="ARBA" id="ARBA00022989"/>
    </source>
</evidence>
<dbReference type="OrthoDB" id="29460at2759"/>
<dbReference type="AlphaFoldDB" id="A2DE83"/>
<feature type="compositionally biased region" description="Pro residues" evidence="6">
    <location>
        <begin position="504"/>
        <end position="531"/>
    </location>
</feature>
<dbReference type="PANTHER" id="PTHR15071">
    <property type="entry name" value="MANNOSE-6-PHOSPHATE RECEPTOR FAMILY MEMBER"/>
    <property type="match status" value="1"/>
</dbReference>
<dbReference type="Pfam" id="PF09451">
    <property type="entry name" value="ATG27"/>
    <property type="match status" value="1"/>
</dbReference>
<feature type="region of interest" description="Disordered" evidence="6">
    <location>
        <begin position="687"/>
        <end position="708"/>
    </location>
</feature>
<evidence type="ECO:0000256" key="1">
    <source>
        <dbReference type="ARBA" id="ARBA00004167"/>
    </source>
</evidence>
<gene>
    <name evidence="8" type="ORF">TVAG_166760</name>
</gene>
<protein>
    <submittedName>
        <fullName evidence="8">Uncharacterized protein</fullName>
    </submittedName>
</protein>
<dbReference type="Proteomes" id="UP000001542">
    <property type="component" value="Unassembled WGS sequence"/>
</dbReference>
<dbReference type="RefSeq" id="XP_001582287.1">
    <property type="nucleotide sequence ID" value="XM_001582237.1"/>
</dbReference>
<evidence type="ECO:0000256" key="2">
    <source>
        <dbReference type="ARBA" id="ARBA00022692"/>
    </source>
</evidence>
<sequence length="927" mass="104487">MFLSFFTYRSFEASLRSTPIEPYRCGANIDGYLYNVSEIAANNKVYTYSDEDADYYMRLCDDLTHDQLPKGITIPFGVNGIRIDKNTKFVEPIAFHDTQTYDYDSSQNPKNGFIIKTSAQATNPYSKYKYFNVVFDFVNEPMATNDDVEPTIMTIPQGDALIISLYFITPLAIPTEVDPPPDPPLPPTCKYIYDSEKVYPYGINLNLYKMNYGAHGVPAHIDGDPDTLVLYQPCGFSNCPTDFNCSGYKSSAAWVCHRNGTWCEGFSNPRATFNRLYEDPDEGFRINYMQQDDNHLTVDFTCDFELQENEIWIEKAQLVDASTLKIRARTNEACMKPLIQPSPEQCAKTLMDAENYTVNVDLTKYNIKGGTKFDVTNAAWPLSHHHWIVTQPCGPLPCPGDICPDSTAATVWLCWDDVDGQVTCDDFGLYRKMVDIELYHGTTLSNGVAAKYEGTNSSATVRMICDWNLKAGEIKYRPEVFFNDEFNTEIAITAATRDVCIGEPPVPQPTPQPTSPPTPGWAPPTPSPTVSPKPKQDTSVQFDISNASHNIAFMIDQLLFVSDDVYIDWNDHTVSAKVVSSPFNPVICPPSMNCNGHHESDFWLCWSGNCYPMMDARKQGLKHRTRSEFDGAILSANGYYDTNLVLDISCDESRKKPMVHTIIEYDGTNKYTVSLNWAEACPDEGASEPIFPPKPKQPTPKPANKPYPIKNEEESLWYDYSKLKRVDMEMKVFKSFNSLGMQKVQLIFNPQEVENCPSDANCAGVEKSSCWKCWTNETGKFCMSYADTRYKTESMSDNRILYKGGYANSSVLFYPTCEENLSISDLVLSDFSIETEDYQLDLVGHSKMFCPGNKKPTSGGFIFFSVLVLIISLYFVGGVLFNFTVFGRLELPNAEFWSDVPKYTRNLLSIITCNKVRNDAASSYDAI</sequence>
<evidence type="ECO:0000256" key="7">
    <source>
        <dbReference type="SAM" id="Phobius"/>
    </source>
</evidence>
<comment type="subcellular location">
    <subcellularLocation>
        <location evidence="1">Membrane</location>
        <topology evidence="1">Single-pass membrane protein</topology>
    </subcellularLocation>
</comment>
<organism evidence="8 9">
    <name type="scientific">Trichomonas vaginalis (strain ATCC PRA-98 / G3)</name>
    <dbReference type="NCBI Taxonomy" id="412133"/>
    <lineage>
        <taxon>Eukaryota</taxon>
        <taxon>Metamonada</taxon>
        <taxon>Parabasalia</taxon>
        <taxon>Trichomonadida</taxon>
        <taxon>Trichomonadidae</taxon>
        <taxon>Trichomonas</taxon>
    </lineage>
</organism>
<feature type="transmembrane region" description="Helical" evidence="7">
    <location>
        <begin position="861"/>
        <end position="883"/>
    </location>
</feature>
<reference evidence="8" key="2">
    <citation type="journal article" date="2007" name="Science">
        <title>Draft genome sequence of the sexually transmitted pathogen Trichomonas vaginalis.</title>
        <authorList>
            <person name="Carlton J.M."/>
            <person name="Hirt R.P."/>
            <person name="Silva J.C."/>
            <person name="Delcher A.L."/>
            <person name="Schatz M."/>
            <person name="Zhao Q."/>
            <person name="Wortman J.R."/>
            <person name="Bidwell S.L."/>
            <person name="Alsmark U.C.M."/>
            <person name="Besteiro S."/>
            <person name="Sicheritz-Ponten T."/>
            <person name="Noel C.J."/>
            <person name="Dacks J.B."/>
            <person name="Foster P.G."/>
            <person name="Simillion C."/>
            <person name="Van de Peer Y."/>
            <person name="Miranda-Saavedra D."/>
            <person name="Barton G.J."/>
            <person name="Westrop G.D."/>
            <person name="Mueller S."/>
            <person name="Dessi D."/>
            <person name="Fiori P.L."/>
            <person name="Ren Q."/>
            <person name="Paulsen I."/>
            <person name="Zhang H."/>
            <person name="Bastida-Corcuera F.D."/>
            <person name="Simoes-Barbosa A."/>
            <person name="Brown M.T."/>
            <person name="Hayes R.D."/>
            <person name="Mukherjee M."/>
            <person name="Okumura C.Y."/>
            <person name="Schneider R."/>
            <person name="Smith A.J."/>
            <person name="Vanacova S."/>
            <person name="Villalvazo M."/>
            <person name="Haas B.J."/>
            <person name="Pertea M."/>
            <person name="Feldblyum T.V."/>
            <person name="Utterback T.R."/>
            <person name="Shu C.L."/>
            <person name="Osoegawa K."/>
            <person name="de Jong P.J."/>
            <person name="Hrdy I."/>
            <person name="Horvathova L."/>
            <person name="Zubacova Z."/>
            <person name="Dolezal P."/>
            <person name="Malik S.B."/>
            <person name="Logsdon J.M. Jr."/>
            <person name="Henze K."/>
            <person name="Gupta A."/>
            <person name="Wang C.C."/>
            <person name="Dunne R.L."/>
            <person name="Upcroft J.A."/>
            <person name="Upcroft P."/>
            <person name="White O."/>
            <person name="Salzberg S.L."/>
            <person name="Tang P."/>
            <person name="Chiu C.-H."/>
            <person name="Lee Y.-S."/>
            <person name="Embley T.M."/>
            <person name="Coombs G.H."/>
            <person name="Mottram J.C."/>
            <person name="Tachezy J."/>
            <person name="Fraser-Liggett C.M."/>
            <person name="Johnson P.J."/>
        </authorList>
    </citation>
    <scope>NUCLEOTIDE SEQUENCE [LARGE SCALE GENOMIC DNA]</scope>
    <source>
        <strain evidence="8">G3</strain>
    </source>
</reference>
<accession>A2DE83</accession>
<keyword evidence="5 7" id="KW-0472">Membrane</keyword>